<dbReference type="Pfam" id="PF11079">
    <property type="entry name" value="YqhG"/>
    <property type="match status" value="1"/>
</dbReference>
<organism evidence="1 2">
    <name type="scientific">Peribacillus faecalis</name>
    <dbReference type="NCBI Taxonomy" id="2772559"/>
    <lineage>
        <taxon>Bacteria</taxon>
        <taxon>Bacillati</taxon>
        <taxon>Bacillota</taxon>
        <taxon>Bacilli</taxon>
        <taxon>Bacillales</taxon>
        <taxon>Bacillaceae</taxon>
        <taxon>Peribacillus</taxon>
    </lineage>
</organism>
<gene>
    <name evidence="1" type="ORF">IEO70_07040</name>
</gene>
<accession>A0A927CZC3</accession>
<dbReference type="AlphaFoldDB" id="A0A927CZC3"/>
<sequence>MQQHDIRRFLSAYFRANGAELVADHESYMTVQLTIDLDKELMNRPFYWHYLEKTGGQPNPAVMTFIFDPAKAPEDIKGELIHFGSPKLHQIFQSTKRMANYIRLYENRQNETDMQQPLHPWLAANFKVSFICDRKKDYLFSLGLHLLSGNIVENFHEKTTSLSLTPKIPDFSFTLSPIIMPKSGISRLERYVLLKLEEEDHQWAERALSKWESDLKLLEHFYSDEEKGESYENERIALQQQYEPNINISIINGGMFYLKSHGL</sequence>
<proteinExistence type="predicted"/>
<reference evidence="1" key="1">
    <citation type="submission" date="2020-09" db="EMBL/GenBank/DDBJ databases">
        <title>Bacillus faecalis sp. nov., a moderately halophilic bacterium isolated from cow faeces.</title>
        <authorList>
            <person name="Jiang L."/>
            <person name="Lee J."/>
        </authorList>
    </citation>
    <scope>NUCLEOTIDE SEQUENCE</scope>
    <source>
        <strain evidence="1">AGMB 02131</strain>
    </source>
</reference>
<dbReference type="EMBL" id="JACXSI010000013">
    <property type="protein sequence ID" value="MBD3108119.1"/>
    <property type="molecule type" value="Genomic_DNA"/>
</dbReference>
<dbReference type="RefSeq" id="WP_190997659.1">
    <property type="nucleotide sequence ID" value="NZ_JACXSI010000013.1"/>
</dbReference>
<dbReference type="InterPro" id="IPR024562">
    <property type="entry name" value="YqhG"/>
</dbReference>
<evidence type="ECO:0000313" key="2">
    <source>
        <dbReference type="Proteomes" id="UP000602076"/>
    </source>
</evidence>
<dbReference type="Proteomes" id="UP000602076">
    <property type="component" value="Unassembled WGS sequence"/>
</dbReference>
<name>A0A927CZC3_9BACI</name>
<keyword evidence="2" id="KW-1185">Reference proteome</keyword>
<evidence type="ECO:0000313" key="1">
    <source>
        <dbReference type="EMBL" id="MBD3108119.1"/>
    </source>
</evidence>
<protein>
    <submittedName>
        <fullName evidence="1">YqhG family protein</fullName>
    </submittedName>
</protein>
<comment type="caution">
    <text evidence="1">The sequence shown here is derived from an EMBL/GenBank/DDBJ whole genome shotgun (WGS) entry which is preliminary data.</text>
</comment>